<keyword evidence="7" id="KW-0828">Tyrosine catabolism</keyword>
<gene>
    <name evidence="11" type="ORF">CTOB1V02_LOCUS15490</name>
</gene>
<evidence type="ECO:0000259" key="10">
    <source>
        <dbReference type="PROSITE" id="PS51819"/>
    </source>
</evidence>
<protein>
    <recommendedName>
        <fullName evidence="4">4-hydroxyphenylpyruvate dioxygenase</fullName>
        <ecNumber evidence="4">1.13.11.27</ecNumber>
    </recommendedName>
</protein>
<evidence type="ECO:0000313" key="11">
    <source>
        <dbReference type="EMBL" id="CAD7237675.1"/>
    </source>
</evidence>
<dbReference type="EC" id="1.13.11.27" evidence="4"/>
<evidence type="ECO:0000256" key="2">
    <source>
        <dbReference type="ARBA" id="ARBA00005162"/>
    </source>
</evidence>
<evidence type="ECO:0000256" key="8">
    <source>
        <dbReference type="ARBA" id="ARBA00023004"/>
    </source>
</evidence>
<name>A0A7R8WVL7_9CRUS</name>
<evidence type="ECO:0000256" key="1">
    <source>
        <dbReference type="ARBA" id="ARBA00001962"/>
    </source>
</evidence>
<proteinExistence type="inferred from homology"/>
<dbReference type="PANTHER" id="PTHR11959">
    <property type="entry name" value="4-HYDROXYPHENYLPYRUVATE DIOXYGENASE"/>
    <property type="match status" value="1"/>
</dbReference>
<evidence type="ECO:0000256" key="4">
    <source>
        <dbReference type="ARBA" id="ARBA00013222"/>
    </source>
</evidence>
<dbReference type="OrthoDB" id="414569at2759"/>
<dbReference type="EMBL" id="OB690640">
    <property type="protein sequence ID" value="CAD7237675.1"/>
    <property type="molecule type" value="Genomic_DNA"/>
</dbReference>
<dbReference type="SUPFAM" id="SSF54593">
    <property type="entry name" value="Glyoxalase/Bleomycin resistance protein/Dihydroxybiphenyl dioxygenase"/>
    <property type="match status" value="1"/>
</dbReference>
<dbReference type="AlphaFoldDB" id="A0A7R8WVL7"/>
<dbReference type="InterPro" id="IPR037523">
    <property type="entry name" value="VOC_core"/>
</dbReference>
<feature type="non-terminal residue" evidence="11">
    <location>
        <position position="119"/>
    </location>
</feature>
<evidence type="ECO:0000256" key="3">
    <source>
        <dbReference type="ARBA" id="ARBA00005877"/>
    </source>
</evidence>
<dbReference type="InterPro" id="IPR041736">
    <property type="entry name" value="4OHPhenylPyrv_dOase_N"/>
</dbReference>
<organism evidence="11">
    <name type="scientific">Cyprideis torosa</name>
    <dbReference type="NCBI Taxonomy" id="163714"/>
    <lineage>
        <taxon>Eukaryota</taxon>
        <taxon>Metazoa</taxon>
        <taxon>Ecdysozoa</taxon>
        <taxon>Arthropoda</taxon>
        <taxon>Crustacea</taxon>
        <taxon>Oligostraca</taxon>
        <taxon>Ostracoda</taxon>
        <taxon>Podocopa</taxon>
        <taxon>Podocopida</taxon>
        <taxon>Cytherocopina</taxon>
        <taxon>Cytheroidea</taxon>
        <taxon>Cytherideidae</taxon>
        <taxon>Cyprideis</taxon>
    </lineage>
</organism>
<dbReference type="GO" id="GO:0003868">
    <property type="term" value="F:4-hydroxyphenylpyruvate dioxygenase activity"/>
    <property type="evidence" value="ECO:0007669"/>
    <property type="project" value="UniProtKB-EC"/>
</dbReference>
<sequence>MYYQAAFGYRLVAYRGPETGCRDSVSYVLQQDKIRLVLTSSLHPDTEISNHVAKHGDGVKVLALWVDDARKAYEVTTARGAESIFEPETHEDEDGKVVTASIKTYGDTLHTFVERKDYN</sequence>
<evidence type="ECO:0000256" key="6">
    <source>
        <dbReference type="ARBA" id="ARBA00022737"/>
    </source>
</evidence>
<dbReference type="Pfam" id="PF13669">
    <property type="entry name" value="Glyoxalase_4"/>
    <property type="match status" value="1"/>
</dbReference>
<dbReference type="PANTHER" id="PTHR11959:SF1">
    <property type="entry name" value="4-HYDROXYPHENYLPYRUVATE DIOXYGENASE"/>
    <property type="match status" value="1"/>
</dbReference>
<comment type="similarity">
    <text evidence="3">Belongs to the 4HPPD family.</text>
</comment>
<evidence type="ECO:0000256" key="5">
    <source>
        <dbReference type="ARBA" id="ARBA00022723"/>
    </source>
</evidence>
<keyword evidence="5" id="KW-0479">Metal-binding</keyword>
<comment type="cofactor">
    <cofactor evidence="1">
        <name>Fe cation</name>
        <dbReference type="ChEBI" id="CHEBI:24875"/>
    </cofactor>
</comment>
<dbReference type="InterPro" id="IPR029068">
    <property type="entry name" value="Glyas_Bleomycin-R_OHBP_Dase"/>
</dbReference>
<dbReference type="GO" id="GO:0046872">
    <property type="term" value="F:metal ion binding"/>
    <property type="evidence" value="ECO:0007669"/>
    <property type="project" value="UniProtKB-KW"/>
</dbReference>
<dbReference type="CDD" id="cd08342">
    <property type="entry name" value="HPPD_N_like"/>
    <property type="match status" value="1"/>
</dbReference>
<feature type="domain" description="VOC" evidence="10">
    <location>
        <begin position="1"/>
        <end position="115"/>
    </location>
</feature>
<dbReference type="Gene3D" id="3.10.180.10">
    <property type="entry name" value="2,3-Dihydroxybiphenyl 1,2-Dioxygenase, domain 1"/>
    <property type="match status" value="1"/>
</dbReference>
<comment type="pathway">
    <text evidence="2">Amino-acid degradation; L-phenylalanine degradation; acetoacetate and fumarate from L-phenylalanine: step 3/6.</text>
</comment>
<evidence type="ECO:0000256" key="7">
    <source>
        <dbReference type="ARBA" id="ARBA00022878"/>
    </source>
</evidence>
<dbReference type="GO" id="GO:0006572">
    <property type="term" value="P:L-tyrosine catabolic process"/>
    <property type="evidence" value="ECO:0007669"/>
    <property type="project" value="UniProtKB-KW"/>
</dbReference>
<keyword evidence="8" id="KW-0408">Iron</keyword>
<dbReference type="GO" id="GO:0006559">
    <property type="term" value="P:L-phenylalanine catabolic process"/>
    <property type="evidence" value="ECO:0007669"/>
    <property type="project" value="UniProtKB-KW"/>
</dbReference>
<evidence type="ECO:0000256" key="9">
    <source>
        <dbReference type="ARBA" id="ARBA00023232"/>
    </source>
</evidence>
<dbReference type="InterPro" id="IPR005956">
    <property type="entry name" value="4OHPhenylPyrv_dOase"/>
</dbReference>
<accession>A0A7R8WVL7</accession>
<reference evidence="11" key="1">
    <citation type="submission" date="2020-11" db="EMBL/GenBank/DDBJ databases">
        <authorList>
            <person name="Tran Van P."/>
        </authorList>
    </citation>
    <scope>NUCLEOTIDE SEQUENCE</scope>
</reference>
<keyword evidence="9" id="KW-0585">Phenylalanine catabolism</keyword>
<dbReference type="PROSITE" id="PS51819">
    <property type="entry name" value="VOC"/>
    <property type="match status" value="1"/>
</dbReference>
<keyword evidence="6" id="KW-0677">Repeat</keyword>